<sequence>KKKKKIKKKKKKKKMYFAYTYISDCSPIQRYNNRKVVPCGLIAYSFFNGTFHFIIFALTPKIKRFCLRCKIFIYLFICMYMYIYTYICVYMYIIDKFNVTHIDRDTHEVIQLCPATAASCSGDERILNWSDASWYYNGTWEKKDIAWPSDKHNKFGPTKMKSGLTNRAELQTWQNVTLPNTDDDDLIVWMRTAAGSEFTKLYRINHQLKFKKGDTLM</sequence>
<comment type="subcellular location">
    <subcellularLocation>
        <location evidence="1">Membrane</location>
        <topology evidence="1">Multi-pass membrane protein</topology>
    </subcellularLocation>
</comment>
<dbReference type="Proteomes" id="UP000023152">
    <property type="component" value="Unassembled WGS sequence"/>
</dbReference>
<dbReference type="InterPro" id="IPR005045">
    <property type="entry name" value="CDC50/LEM3_fam"/>
</dbReference>
<evidence type="ECO:0000313" key="8">
    <source>
        <dbReference type="Proteomes" id="UP000023152"/>
    </source>
</evidence>
<dbReference type="AlphaFoldDB" id="X6L7B3"/>
<gene>
    <name evidence="7" type="ORF">RFI_40326</name>
</gene>
<evidence type="ECO:0000256" key="1">
    <source>
        <dbReference type="ARBA" id="ARBA00004141"/>
    </source>
</evidence>
<organism evidence="7 8">
    <name type="scientific">Reticulomyxa filosa</name>
    <dbReference type="NCBI Taxonomy" id="46433"/>
    <lineage>
        <taxon>Eukaryota</taxon>
        <taxon>Sar</taxon>
        <taxon>Rhizaria</taxon>
        <taxon>Retaria</taxon>
        <taxon>Foraminifera</taxon>
        <taxon>Monothalamids</taxon>
        <taxon>Reticulomyxidae</taxon>
        <taxon>Reticulomyxa</taxon>
    </lineage>
</organism>
<dbReference type="GO" id="GO:0005783">
    <property type="term" value="C:endoplasmic reticulum"/>
    <property type="evidence" value="ECO:0007669"/>
    <property type="project" value="TreeGrafter"/>
</dbReference>
<dbReference type="Pfam" id="PF03381">
    <property type="entry name" value="CDC50"/>
    <property type="match status" value="2"/>
</dbReference>
<proteinExistence type="inferred from homology"/>
<evidence type="ECO:0000256" key="5">
    <source>
        <dbReference type="ARBA" id="ARBA00023136"/>
    </source>
</evidence>
<evidence type="ECO:0000256" key="4">
    <source>
        <dbReference type="ARBA" id="ARBA00022989"/>
    </source>
</evidence>
<comment type="caution">
    <text evidence="7">The sequence shown here is derived from an EMBL/GenBank/DDBJ whole genome shotgun (WGS) entry which is preliminary data.</text>
</comment>
<feature type="transmembrane region" description="Helical" evidence="6">
    <location>
        <begin position="71"/>
        <end position="94"/>
    </location>
</feature>
<protein>
    <submittedName>
        <fullName evidence="7">Uncharacterized protein</fullName>
    </submittedName>
</protein>
<reference evidence="7 8" key="1">
    <citation type="journal article" date="2013" name="Curr. Biol.">
        <title>The Genome of the Foraminiferan Reticulomyxa filosa.</title>
        <authorList>
            <person name="Glockner G."/>
            <person name="Hulsmann N."/>
            <person name="Schleicher M."/>
            <person name="Noegel A.A."/>
            <person name="Eichinger L."/>
            <person name="Gallinger C."/>
            <person name="Pawlowski J."/>
            <person name="Sierra R."/>
            <person name="Euteneuer U."/>
            <person name="Pillet L."/>
            <person name="Moustafa A."/>
            <person name="Platzer M."/>
            <person name="Groth M."/>
            <person name="Szafranski K."/>
            <person name="Schliwa M."/>
        </authorList>
    </citation>
    <scope>NUCLEOTIDE SEQUENCE [LARGE SCALE GENOMIC DNA]</scope>
</reference>
<accession>X6L7B3</accession>
<evidence type="ECO:0000256" key="6">
    <source>
        <dbReference type="SAM" id="Phobius"/>
    </source>
</evidence>
<keyword evidence="3 6" id="KW-0812">Transmembrane</keyword>
<comment type="similarity">
    <text evidence="2">Belongs to the CDC50/LEM3 family.</text>
</comment>
<evidence type="ECO:0000256" key="3">
    <source>
        <dbReference type="ARBA" id="ARBA00022692"/>
    </source>
</evidence>
<dbReference type="GO" id="GO:0005794">
    <property type="term" value="C:Golgi apparatus"/>
    <property type="evidence" value="ECO:0007669"/>
    <property type="project" value="TreeGrafter"/>
</dbReference>
<dbReference type="OrthoDB" id="1411028at2759"/>
<name>X6L7B3_RETFI</name>
<evidence type="ECO:0000313" key="7">
    <source>
        <dbReference type="EMBL" id="ETN97205.1"/>
    </source>
</evidence>
<feature type="non-terminal residue" evidence="7">
    <location>
        <position position="1"/>
    </location>
</feature>
<keyword evidence="4 6" id="KW-1133">Transmembrane helix</keyword>
<feature type="non-terminal residue" evidence="7">
    <location>
        <position position="217"/>
    </location>
</feature>
<evidence type="ECO:0000256" key="2">
    <source>
        <dbReference type="ARBA" id="ARBA00009457"/>
    </source>
</evidence>
<dbReference type="EMBL" id="ASPP01050500">
    <property type="protein sequence ID" value="ETN97205.1"/>
    <property type="molecule type" value="Genomic_DNA"/>
</dbReference>
<dbReference type="PANTHER" id="PTHR10926">
    <property type="entry name" value="CELL CYCLE CONTROL PROTEIN 50"/>
    <property type="match status" value="1"/>
</dbReference>
<keyword evidence="5 6" id="KW-0472">Membrane</keyword>
<dbReference type="PANTHER" id="PTHR10926:SF0">
    <property type="entry name" value="CDC50, ISOFORM A"/>
    <property type="match status" value="1"/>
</dbReference>
<keyword evidence="8" id="KW-1185">Reference proteome</keyword>
<dbReference type="GO" id="GO:0005886">
    <property type="term" value="C:plasma membrane"/>
    <property type="evidence" value="ECO:0007669"/>
    <property type="project" value="TreeGrafter"/>
</dbReference>
<feature type="transmembrane region" description="Helical" evidence="6">
    <location>
        <begin position="36"/>
        <end position="59"/>
    </location>
</feature>